<reference evidence="3" key="1">
    <citation type="submission" date="2016-11" db="EMBL/GenBank/DDBJ databases">
        <authorList>
            <person name="Varghese N."/>
            <person name="Submissions S."/>
        </authorList>
    </citation>
    <scope>NUCLEOTIDE SEQUENCE [LARGE SCALE GENOMIC DNA]</scope>
    <source>
        <strain evidence="3">DSM 100572</strain>
    </source>
</reference>
<proteinExistence type="predicted"/>
<accession>A0A1M5UG20</accession>
<dbReference type="Pfam" id="PF02958">
    <property type="entry name" value="EcKL"/>
    <property type="match status" value="1"/>
</dbReference>
<dbReference type="SMART" id="SM00587">
    <property type="entry name" value="CHK"/>
    <property type="match status" value="1"/>
</dbReference>
<dbReference type="Pfam" id="PF07914">
    <property type="entry name" value="DUF1679"/>
    <property type="match status" value="1"/>
</dbReference>
<dbReference type="InterPro" id="IPR015897">
    <property type="entry name" value="CHK_kinase-like"/>
</dbReference>
<keyword evidence="2" id="KW-0808">Transferase</keyword>
<dbReference type="EMBL" id="FQXQ01000002">
    <property type="protein sequence ID" value="SHH61583.1"/>
    <property type="molecule type" value="Genomic_DNA"/>
</dbReference>
<dbReference type="PANTHER" id="PTHR11012:SF30">
    <property type="entry name" value="PROTEIN KINASE-LIKE DOMAIN-CONTAINING"/>
    <property type="match status" value="1"/>
</dbReference>
<dbReference type="InterPro" id="IPR011009">
    <property type="entry name" value="Kinase-like_dom_sf"/>
</dbReference>
<dbReference type="InterPro" id="IPR012877">
    <property type="entry name" value="Dhs-27"/>
</dbReference>
<evidence type="ECO:0000259" key="1">
    <source>
        <dbReference type="SMART" id="SM00587"/>
    </source>
</evidence>
<dbReference type="InterPro" id="IPR004119">
    <property type="entry name" value="EcKL"/>
</dbReference>
<evidence type="ECO:0000313" key="3">
    <source>
        <dbReference type="Proteomes" id="UP000184109"/>
    </source>
</evidence>
<dbReference type="OrthoDB" id="9769860at2"/>
<sequence>MNSQFKNTLITSTQAKDAIEKEIIQTLWSGYGKIVRYELIESSIKQAVVKWVQLPKAKEHPRGWNTNISHYRKVKSYQVETAFYKTYAQQCDMFCRIPKLYAVDTYNDEVLLVLEDIDLVGFSSRIHNVSWNHIKACVQWLANFHATFLQQEPKDLWEIGTYWHLDTRPEELEVLEDKSLKEMAFKIDEKLNNAIYKTFVHGDAKLANFCFSKDGSKVAAVDFQYVGGGCGMKDLAYFMGSCLSEEDCKEYETEIVDFYFNSLEKGILTKNITVDFKEVEKEWRALFPVAWTDFHRFLKGWSPSHWKINSYSEQVAQQVIKSLK</sequence>
<keyword evidence="2" id="KW-0418">Kinase</keyword>
<protein>
    <submittedName>
        <fullName evidence="2">Thiamine kinase</fullName>
    </submittedName>
</protein>
<evidence type="ECO:0000313" key="2">
    <source>
        <dbReference type="EMBL" id="SHH61583.1"/>
    </source>
</evidence>
<name>A0A1M5UG20_9FLAO</name>
<dbReference type="RefSeq" id="WP_073119358.1">
    <property type="nucleotide sequence ID" value="NZ_BMEN01000002.1"/>
</dbReference>
<keyword evidence="3" id="KW-1185">Reference proteome</keyword>
<feature type="domain" description="CHK kinase-like" evidence="1">
    <location>
        <begin position="112"/>
        <end position="269"/>
    </location>
</feature>
<gene>
    <name evidence="2" type="ORF">SAMN05444281_1220</name>
</gene>
<dbReference type="SUPFAM" id="SSF56112">
    <property type="entry name" value="Protein kinase-like (PK-like)"/>
    <property type="match status" value="1"/>
</dbReference>
<dbReference type="STRING" id="1195760.SAMN05444281_1220"/>
<organism evidence="2 3">
    <name type="scientific">Wenyingzhuangia marina</name>
    <dbReference type="NCBI Taxonomy" id="1195760"/>
    <lineage>
        <taxon>Bacteria</taxon>
        <taxon>Pseudomonadati</taxon>
        <taxon>Bacteroidota</taxon>
        <taxon>Flavobacteriia</taxon>
        <taxon>Flavobacteriales</taxon>
        <taxon>Flavobacteriaceae</taxon>
        <taxon>Wenyingzhuangia</taxon>
    </lineage>
</organism>
<dbReference type="Proteomes" id="UP000184109">
    <property type="component" value="Unassembled WGS sequence"/>
</dbReference>
<dbReference type="AlphaFoldDB" id="A0A1M5UG20"/>
<dbReference type="PANTHER" id="PTHR11012">
    <property type="entry name" value="PROTEIN KINASE-LIKE DOMAIN-CONTAINING"/>
    <property type="match status" value="1"/>
</dbReference>
<dbReference type="Gene3D" id="3.90.1200.10">
    <property type="match status" value="1"/>
</dbReference>
<dbReference type="GO" id="GO:0016301">
    <property type="term" value="F:kinase activity"/>
    <property type="evidence" value="ECO:0007669"/>
    <property type="project" value="UniProtKB-KW"/>
</dbReference>